<dbReference type="Proteomes" id="UP000564385">
    <property type="component" value="Unassembled WGS sequence"/>
</dbReference>
<keyword evidence="1" id="KW-0732">Signal</keyword>
<comment type="caution">
    <text evidence="3">The sequence shown here is derived from an EMBL/GenBank/DDBJ whole genome shotgun (WGS) entry which is preliminary data.</text>
</comment>
<name>A0A852VG05_9BACT</name>
<feature type="domain" description="DinB-like" evidence="2">
    <location>
        <begin position="51"/>
        <end position="179"/>
    </location>
</feature>
<accession>A0A852VG05</accession>
<dbReference type="Pfam" id="PF12867">
    <property type="entry name" value="DinB_2"/>
    <property type="match status" value="1"/>
</dbReference>
<gene>
    <name evidence="3" type="ORF">HDF08_002629</name>
</gene>
<dbReference type="EMBL" id="JACCCU010000002">
    <property type="protein sequence ID" value="NYF90527.1"/>
    <property type="molecule type" value="Genomic_DNA"/>
</dbReference>
<dbReference type="InterPro" id="IPR024775">
    <property type="entry name" value="DinB-like"/>
</dbReference>
<reference evidence="3 4" key="1">
    <citation type="submission" date="2020-07" db="EMBL/GenBank/DDBJ databases">
        <title>Genomic Encyclopedia of Type Strains, Phase IV (KMG-V): Genome sequencing to study the core and pangenomes of soil and plant-associated prokaryotes.</title>
        <authorList>
            <person name="Whitman W."/>
        </authorList>
    </citation>
    <scope>NUCLEOTIDE SEQUENCE [LARGE SCALE GENOMIC DNA]</scope>
    <source>
        <strain evidence="3 4">M8UP22</strain>
    </source>
</reference>
<dbReference type="Gene3D" id="1.20.120.450">
    <property type="entry name" value="dinb family like domain"/>
    <property type="match status" value="1"/>
</dbReference>
<dbReference type="SUPFAM" id="SSF109854">
    <property type="entry name" value="DinB/YfiT-like putative metalloenzymes"/>
    <property type="match status" value="1"/>
</dbReference>
<evidence type="ECO:0000313" key="3">
    <source>
        <dbReference type="EMBL" id="NYF90527.1"/>
    </source>
</evidence>
<dbReference type="InterPro" id="IPR034660">
    <property type="entry name" value="DinB/YfiT-like"/>
</dbReference>
<evidence type="ECO:0000259" key="2">
    <source>
        <dbReference type="Pfam" id="PF12867"/>
    </source>
</evidence>
<proteinExistence type="predicted"/>
<feature type="signal peptide" evidence="1">
    <location>
        <begin position="1"/>
        <end position="22"/>
    </location>
</feature>
<sequence length="195" mass="20659">MMMKRMVVVLALAGCCVTGLQAQMDAKGPKIAAGTMVEPAKSFDGMLSDFEKEFVPLAEAMPAEKYDFAPSAAIFVAGQGSEYATVSTFRQMVLHVASANYYYGSMVGGMKADVDVKALADIKNKDAAVTALKASFVFAHKAFATLTAQNAFESVKGTNTRASLAGGLVAHASDHYGQLVEYLRMNGIVPPASRK</sequence>
<feature type="chain" id="PRO_5032478888" description="DinB-like domain-containing protein" evidence="1">
    <location>
        <begin position="23"/>
        <end position="195"/>
    </location>
</feature>
<evidence type="ECO:0000313" key="4">
    <source>
        <dbReference type="Proteomes" id="UP000564385"/>
    </source>
</evidence>
<evidence type="ECO:0000256" key="1">
    <source>
        <dbReference type="SAM" id="SignalP"/>
    </source>
</evidence>
<dbReference type="AlphaFoldDB" id="A0A852VG05"/>
<organism evidence="3 4">
    <name type="scientific">Tunturiibacter lichenicola</name>
    <dbReference type="NCBI Taxonomy" id="2051959"/>
    <lineage>
        <taxon>Bacteria</taxon>
        <taxon>Pseudomonadati</taxon>
        <taxon>Acidobacteriota</taxon>
        <taxon>Terriglobia</taxon>
        <taxon>Terriglobales</taxon>
        <taxon>Acidobacteriaceae</taxon>
        <taxon>Tunturiibacter</taxon>
    </lineage>
</organism>
<protein>
    <recommendedName>
        <fullName evidence="2">DinB-like domain-containing protein</fullName>
    </recommendedName>
</protein>